<dbReference type="Proteomes" id="UP000184048">
    <property type="component" value="Unassembled WGS sequence"/>
</dbReference>
<dbReference type="OrthoDB" id="9816225at2"/>
<dbReference type="RefSeq" id="WP_072835687.1">
    <property type="nucleotide sequence ID" value="NZ_FQUU01000010.1"/>
</dbReference>
<keyword evidence="2" id="KW-1185">Reference proteome</keyword>
<accession>A0A1M5BBR0</accession>
<dbReference type="STRING" id="1121884.SAMN02745131_02512"/>
<name>A0A1M5BBR0_9BACT</name>
<proteinExistence type="predicted"/>
<gene>
    <name evidence="1" type="ORF">SAMN02745131_02512</name>
</gene>
<dbReference type="EMBL" id="FQUU01000010">
    <property type="protein sequence ID" value="SHF39949.1"/>
    <property type="molecule type" value="Genomic_DNA"/>
</dbReference>
<sequence length="241" mass="28602">MKSTNNESSPFSMEDFEKGLMLAGLISPSTVEELKQREILEEYQKKQKAEKSAEYFKRAVLAAKIASDLHAQPTFGRVKFQKLVYLCEHVANLHTLHRYEKFAAGPFDNKFMHSIEKEFQKQKWFRVEKEKKDSIYRSTYIPLEGCEKYKPYYQRYFDQTAHSIQYVIDLFKDKKTDFTEIAATLAACYFEILEKSEPFSEELLFSKFYAWSKEKGRFVQQNVSLVWQWIKDKNIIIIEVQ</sequence>
<dbReference type="AlphaFoldDB" id="A0A1M5BBR0"/>
<evidence type="ECO:0000313" key="1">
    <source>
        <dbReference type="EMBL" id="SHF39949.1"/>
    </source>
</evidence>
<organism evidence="1 2">
    <name type="scientific">Flavisolibacter ginsengisoli DSM 18119</name>
    <dbReference type="NCBI Taxonomy" id="1121884"/>
    <lineage>
        <taxon>Bacteria</taxon>
        <taxon>Pseudomonadati</taxon>
        <taxon>Bacteroidota</taxon>
        <taxon>Chitinophagia</taxon>
        <taxon>Chitinophagales</taxon>
        <taxon>Chitinophagaceae</taxon>
        <taxon>Flavisolibacter</taxon>
    </lineage>
</organism>
<reference evidence="1 2" key="1">
    <citation type="submission" date="2016-11" db="EMBL/GenBank/DDBJ databases">
        <authorList>
            <person name="Jaros S."/>
            <person name="Januszkiewicz K."/>
            <person name="Wedrychowicz H."/>
        </authorList>
    </citation>
    <scope>NUCLEOTIDE SEQUENCE [LARGE SCALE GENOMIC DNA]</scope>
    <source>
        <strain evidence="1 2">DSM 18119</strain>
    </source>
</reference>
<protein>
    <submittedName>
        <fullName evidence="1">Type I restriction enzyme, S subunit/type I restriction enzyme M protein</fullName>
    </submittedName>
</protein>
<evidence type="ECO:0000313" key="2">
    <source>
        <dbReference type="Proteomes" id="UP000184048"/>
    </source>
</evidence>